<dbReference type="InterPro" id="IPR010998">
    <property type="entry name" value="Integrase_recombinase_N"/>
</dbReference>
<dbReference type="InterPro" id="IPR011010">
    <property type="entry name" value="DNA_brk_join_enz"/>
</dbReference>
<evidence type="ECO:0000256" key="4">
    <source>
        <dbReference type="ARBA" id="ARBA00023172"/>
    </source>
</evidence>
<name>A0ABV6LYB2_9ACTN</name>
<dbReference type="GO" id="GO:0003677">
    <property type="term" value="F:DNA binding"/>
    <property type="evidence" value="ECO:0007669"/>
    <property type="project" value="UniProtKB-KW"/>
</dbReference>
<accession>A0ABV6LYB2</accession>
<dbReference type="Gene3D" id="1.10.260.40">
    <property type="entry name" value="lambda repressor-like DNA-binding domains"/>
    <property type="match status" value="1"/>
</dbReference>
<dbReference type="Gene3D" id="1.10.150.130">
    <property type="match status" value="1"/>
</dbReference>
<feature type="region of interest" description="Disordered" evidence="6">
    <location>
        <begin position="151"/>
        <end position="173"/>
    </location>
</feature>
<keyword evidence="2" id="KW-0229">DNA integration</keyword>
<evidence type="ECO:0000256" key="1">
    <source>
        <dbReference type="ARBA" id="ARBA00008857"/>
    </source>
</evidence>
<dbReference type="InterPro" id="IPR044068">
    <property type="entry name" value="CB"/>
</dbReference>
<feature type="compositionally biased region" description="Basic residues" evidence="6">
    <location>
        <begin position="156"/>
        <end position="170"/>
    </location>
</feature>
<comment type="similarity">
    <text evidence="1">Belongs to the 'phage' integrase family.</text>
</comment>
<dbReference type="Pfam" id="PF00356">
    <property type="entry name" value="LacI"/>
    <property type="match status" value="1"/>
</dbReference>
<dbReference type="InterPro" id="IPR013762">
    <property type="entry name" value="Integrase-like_cat_sf"/>
</dbReference>
<dbReference type="PROSITE" id="PS50932">
    <property type="entry name" value="HTH_LACI_2"/>
    <property type="match status" value="1"/>
</dbReference>
<organism evidence="9 10">
    <name type="scientific">Phytohabitans kaempferiae</name>
    <dbReference type="NCBI Taxonomy" id="1620943"/>
    <lineage>
        <taxon>Bacteria</taxon>
        <taxon>Bacillati</taxon>
        <taxon>Actinomycetota</taxon>
        <taxon>Actinomycetes</taxon>
        <taxon>Micromonosporales</taxon>
        <taxon>Micromonosporaceae</taxon>
    </lineage>
</organism>
<evidence type="ECO:0000256" key="5">
    <source>
        <dbReference type="PROSITE-ProRule" id="PRU01248"/>
    </source>
</evidence>
<sequence length="506" mass="55991">MGYAEKRGDYWRGRYKIASGKYGTVKNEAGAVIRFRTRREAEQAANDAEAKVRAGTSRNPSAGRITFGEYVNRWYAAQDLALSTMQNYRRHIEEHLLPEFEPVPVRDILDVDVIAWERKERAAGYAESSIRTWRSTLHLILADAVAEGLRESNPASRRRGRGKRAGRSRTRAPEKTVTTALGILLIAERAALLSGRDDEFVAVVLAGFTGLRWGELVGLETGYARTGGIRVEWQLYELDTGELHRCPPKDDSYRTIDTPDWLARLVAEHIARTQPKPCPCHELTYVFSGHRPPNGAARRPGATLVDVARLAGVSPATASAALNHPEVVATETHERIAKAIADLGYVRGGASGELAAHWRRSNFATWLFQPAATGWYPTKGQRLAVRPVPILGEPWPGIPVRGRNAAGRADACWLPIARGLTPHGLRHTHKTLMEELGTPGKLMDERMGHADGSVQARYSHVTPVMRRRLLDGLTGSWSTAMEERRTLAPGSPVAVLDRLLRERGTQ</sequence>
<dbReference type="SMART" id="SM00354">
    <property type="entry name" value="HTH_LACI"/>
    <property type="match status" value="1"/>
</dbReference>
<keyword evidence="10" id="KW-1185">Reference proteome</keyword>
<dbReference type="InterPro" id="IPR004107">
    <property type="entry name" value="Integrase_SAM-like_N"/>
</dbReference>
<evidence type="ECO:0000313" key="10">
    <source>
        <dbReference type="Proteomes" id="UP001589867"/>
    </source>
</evidence>
<dbReference type="EMBL" id="JBHLUH010000007">
    <property type="protein sequence ID" value="MFC0527249.1"/>
    <property type="molecule type" value="Genomic_DNA"/>
</dbReference>
<dbReference type="Gene3D" id="1.10.443.10">
    <property type="entry name" value="Intergrase catalytic core"/>
    <property type="match status" value="1"/>
</dbReference>
<proteinExistence type="inferred from homology"/>
<dbReference type="PROSITE" id="PS51900">
    <property type="entry name" value="CB"/>
    <property type="match status" value="1"/>
</dbReference>
<evidence type="ECO:0000259" key="7">
    <source>
        <dbReference type="PROSITE" id="PS50932"/>
    </source>
</evidence>
<evidence type="ECO:0000256" key="2">
    <source>
        <dbReference type="ARBA" id="ARBA00022908"/>
    </source>
</evidence>
<dbReference type="Proteomes" id="UP001589867">
    <property type="component" value="Unassembled WGS sequence"/>
</dbReference>
<dbReference type="Pfam" id="PF14659">
    <property type="entry name" value="Phage_int_SAM_3"/>
    <property type="match status" value="1"/>
</dbReference>
<evidence type="ECO:0000256" key="3">
    <source>
        <dbReference type="ARBA" id="ARBA00023125"/>
    </source>
</evidence>
<dbReference type="RefSeq" id="WP_377246785.1">
    <property type="nucleotide sequence ID" value="NZ_JBHLUH010000007.1"/>
</dbReference>
<comment type="caution">
    <text evidence="9">The sequence shown here is derived from an EMBL/GenBank/DDBJ whole genome shotgun (WGS) entry which is preliminary data.</text>
</comment>
<keyword evidence="3 5" id="KW-0238">DNA-binding</keyword>
<protein>
    <submittedName>
        <fullName evidence="9">LacI family DNA-binding transcriptional regulator</fullName>
    </submittedName>
</protein>
<keyword evidence="4" id="KW-0233">DNA recombination</keyword>
<dbReference type="PANTHER" id="PTHR30629">
    <property type="entry name" value="PROPHAGE INTEGRASE"/>
    <property type="match status" value="1"/>
</dbReference>
<feature type="domain" description="Core-binding (CB)" evidence="8">
    <location>
        <begin position="65"/>
        <end position="145"/>
    </location>
</feature>
<evidence type="ECO:0000313" key="9">
    <source>
        <dbReference type="EMBL" id="MFC0527249.1"/>
    </source>
</evidence>
<gene>
    <name evidence="9" type="ORF">ACFFIA_06210</name>
</gene>
<evidence type="ECO:0000256" key="6">
    <source>
        <dbReference type="SAM" id="MobiDB-lite"/>
    </source>
</evidence>
<dbReference type="PROSITE" id="PS00356">
    <property type="entry name" value="HTH_LACI_1"/>
    <property type="match status" value="1"/>
</dbReference>
<dbReference type="InterPro" id="IPR010982">
    <property type="entry name" value="Lambda_DNA-bd_dom_sf"/>
</dbReference>
<feature type="domain" description="HTH lacI-type" evidence="7">
    <location>
        <begin position="302"/>
        <end position="356"/>
    </location>
</feature>
<dbReference type="InterPro" id="IPR050808">
    <property type="entry name" value="Phage_Integrase"/>
</dbReference>
<dbReference type="CDD" id="cd01392">
    <property type="entry name" value="HTH_LacI"/>
    <property type="match status" value="1"/>
</dbReference>
<dbReference type="InterPro" id="IPR000843">
    <property type="entry name" value="HTH_LacI"/>
</dbReference>
<evidence type="ECO:0000259" key="8">
    <source>
        <dbReference type="PROSITE" id="PS51900"/>
    </source>
</evidence>
<dbReference type="PANTHER" id="PTHR30629:SF2">
    <property type="entry name" value="PROPHAGE INTEGRASE INTS-RELATED"/>
    <property type="match status" value="1"/>
</dbReference>
<reference evidence="9 10" key="1">
    <citation type="submission" date="2024-09" db="EMBL/GenBank/DDBJ databases">
        <authorList>
            <person name="Sun Q."/>
            <person name="Mori K."/>
        </authorList>
    </citation>
    <scope>NUCLEOTIDE SEQUENCE [LARGE SCALE GENOMIC DNA]</scope>
    <source>
        <strain evidence="9 10">TBRC 3947</strain>
    </source>
</reference>
<dbReference type="SUPFAM" id="SSF56349">
    <property type="entry name" value="DNA breaking-rejoining enzymes"/>
    <property type="match status" value="2"/>
</dbReference>